<dbReference type="GO" id="GO:0009898">
    <property type="term" value="C:cytoplasmic side of plasma membrane"/>
    <property type="evidence" value="ECO:0007669"/>
    <property type="project" value="TreeGrafter"/>
</dbReference>
<dbReference type="InterPro" id="IPR050625">
    <property type="entry name" value="ParA/MinD_ATPase"/>
</dbReference>
<dbReference type="CDD" id="cd02038">
    <property type="entry name" value="FlhG-like"/>
    <property type="match status" value="1"/>
</dbReference>
<gene>
    <name evidence="4" type="ORF">ATE48_12520</name>
</gene>
<protein>
    <recommendedName>
        <fullName evidence="3">CobQ/CobB/MinD/ParA nucleotide binding domain-containing protein</fullName>
    </recommendedName>
</protein>
<feature type="domain" description="CobQ/CobB/MinD/ParA nucleotide binding" evidence="3">
    <location>
        <begin position="23"/>
        <end position="241"/>
    </location>
</feature>
<dbReference type="InterPro" id="IPR027417">
    <property type="entry name" value="P-loop_NTPase"/>
</dbReference>
<evidence type="ECO:0000256" key="2">
    <source>
        <dbReference type="ARBA" id="ARBA00022840"/>
    </source>
</evidence>
<dbReference type="InterPro" id="IPR025501">
    <property type="entry name" value="MinD_FleN"/>
</dbReference>
<dbReference type="GO" id="GO:0016887">
    <property type="term" value="F:ATP hydrolysis activity"/>
    <property type="evidence" value="ECO:0007669"/>
    <property type="project" value="TreeGrafter"/>
</dbReference>
<dbReference type="Gene3D" id="3.40.50.300">
    <property type="entry name" value="P-loop containing nucleotide triphosphate hydrolases"/>
    <property type="match status" value="1"/>
</dbReference>
<dbReference type="PANTHER" id="PTHR43384">
    <property type="entry name" value="SEPTUM SITE-DETERMINING PROTEIN MIND HOMOLOG, CHLOROPLASTIC-RELATED"/>
    <property type="match status" value="1"/>
</dbReference>
<dbReference type="GO" id="GO:0005829">
    <property type="term" value="C:cytosol"/>
    <property type="evidence" value="ECO:0007669"/>
    <property type="project" value="TreeGrafter"/>
</dbReference>
<keyword evidence="5" id="KW-1185">Reference proteome</keyword>
<name>A0A1B1AJF8_9PROT</name>
<dbReference type="EMBL" id="CP013244">
    <property type="protein sequence ID" value="ANP46681.1"/>
    <property type="molecule type" value="Genomic_DNA"/>
</dbReference>
<evidence type="ECO:0000313" key="5">
    <source>
        <dbReference type="Proteomes" id="UP000092498"/>
    </source>
</evidence>
<accession>A0A1B1AJF8</accession>
<dbReference type="PIRSF" id="PIRSF003092">
    <property type="entry name" value="MinD"/>
    <property type="match status" value="1"/>
</dbReference>
<keyword evidence="1" id="KW-0547">Nucleotide-binding</keyword>
<sequence>MTGANAAINDQPLPRTRAAPVFAIASGKGGVGKTWLSTMLSIAFGRAGQRTLLVDCDLGLANVDVQLGVRPTADVHSVVRGFLELESAVTPVMGGPGRNGGFDLIAGHSGSGALGAVKLEEVARIANGLTRLTPHYDRVILDLAAGIDPTVLRFARAADRLILVTTEEPTALTDAYAMVKLLRLQGSQVTPWVIVNMAESRVKGRKVFDQFSLACNEYLGFKPKFAGAITRDPRVPDSIRAQTPLPTRHPQSQAYEDVIRIVETLNAS</sequence>
<dbReference type="Pfam" id="PF01656">
    <property type="entry name" value="CbiA"/>
    <property type="match status" value="1"/>
</dbReference>
<evidence type="ECO:0000313" key="4">
    <source>
        <dbReference type="EMBL" id="ANP46681.1"/>
    </source>
</evidence>
<dbReference type="GO" id="GO:0005524">
    <property type="term" value="F:ATP binding"/>
    <property type="evidence" value="ECO:0007669"/>
    <property type="project" value="UniProtKB-KW"/>
</dbReference>
<proteinExistence type="predicted"/>
<dbReference type="Proteomes" id="UP000092498">
    <property type="component" value="Chromosome"/>
</dbReference>
<dbReference type="KEGG" id="cbot:ATE48_12520"/>
<keyword evidence="2" id="KW-0067">ATP-binding</keyword>
<dbReference type="RefSeq" id="WP_066772020.1">
    <property type="nucleotide sequence ID" value="NZ_CP013244.1"/>
</dbReference>
<dbReference type="SUPFAM" id="SSF52540">
    <property type="entry name" value="P-loop containing nucleoside triphosphate hydrolases"/>
    <property type="match status" value="1"/>
</dbReference>
<dbReference type="STRING" id="1759059.ATE48_12520"/>
<dbReference type="GO" id="GO:0051782">
    <property type="term" value="P:negative regulation of cell division"/>
    <property type="evidence" value="ECO:0007669"/>
    <property type="project" value="TreeGrafter"/>
</dbReference>
<dbReference type="AlphaFoldDB" id="A0A1B1AJF8"/>
<evidence type="ECO:0000259" key="3">
    <source>
        <dbReference type="Pfam" id="PF01656"/>
    </source>
</evidence>
<organism evidence="4 5">
    <name type="scientific">Candidatus Viadribacter manganicus</name>
    <dbReference type="NCBI Taxonomy" id="1759059"/>
    <lineage>
        <taxon>Bacteria</taxon>
        <taxon>Pseudomonadati</taxon>
        <taxon>Pseudomonadota</taxon>
        <taxon>Alphaproteobacteria</taxon>
        <taxon>Hyphomonadales</taxon>
        <taxon>Hyphomonadaceae</taxon>
        <taxon>Candidatus Viadribacter</taxon>
    </lineage>
</organism>
<dbReference type="FunCoup" id="A0A1B1AJF8">
    <property type="interactions" value="518"/>
</dbReference>
<dbReference type="InterPro" id="IPR002586">
    <property type="entry name" value="CobQ/CobB/MinD/ParA_Nub-bd_dom"/>
</dbReference>
<dbReference type="OrthoDB" id="9816297at2"/>
<dbReference type="InterPro" id="IPR033875">
    <property type="entry name" value="FlhG"/>
</dbReference>
<reference evidence="4 5" key="1">
    <citation type="submission" date="2015-11" db="EMBL/GenBank/DDBJ databases">
        <title>Whole-Genome Sequence of Candidatus Oderbacter manganicum from the National Park Lower Oder Valley, Germany.</title>
        <authorList>
            <person name="Braun B."/>
            <person name="Liere K."/>
            <person name="Szewzyk U."/>
        </authorList>
    </citation>
    <scope>NUCLEOTIDE SEQUENCE [LARGE SCALE GENOMIC DNA]</scope>
    <source>
        <strain evidence="4 5">OTSz_A_272</strain>
    </source>
</reference>
<dbReference type="InParanoid" id="A0A1B1AJF8"/>
<evidence type="ECO:0000256" key="1">
    <source>
        <dbReference type="ARBA" id="ARBA00022741"/>
    </source>
</evidence>
<dbReference type="PANTHER" id="PTHR43384:SF4">
    <property type="entry name" value="CELLULOSE BIOSYNTHESIS PROTEIN BCSQ-RELATED"/>
    <property type="match status" value="1"/>
</dbReference>